<dbReference type="AlphaFoldDB" id="A0A8H6YWN7"/>
<accession>A0A8H6YWN7</accession>
<dbReference type="Proteomes" id="UP000620124">
    <property type="component" value="Unassembled WGS sequence"/>
</dbReference>
<proteinExistence type="predicted"/>
<sequence length="433" mass="48023">MLLHLPTEILEEISQLVALQFRGWDMRLSCKALCDAADLAFYGLFVVSDRALIYRQPEKLRILEDIVRGESKWTRYARVVRILTSGTQIPAEERAYSELLSAAIKSMRNVRAVTLMVAGADVQWVREAVQRALSELPLLAELDIVLRRKIQMHIAGISGLKRLRLHALGERDSLGNQVAQIVAQSPQLTSLQLLGQVDYSAVGPILTSPKCRGVYLKQLMINTVTNTLLVYLKSYSGLEQLALVGGDGSREASDRLADDFFQSVLLRHANTLVDLKVTARHEGRWSFGTHNIDSLLNLHQLKSLGVSVNGEDVLERGDGIQRKLKAKTTGNAIHLLLDNVHHFPALETVVICFAPSEGNGIGRIQHGPRMLQIITSSVEAFRTEIASSVRVMGTYKQVAVSDEAVDTESSVPRQLFAYQRPPTSHLVSMLSVY</sequence>
<gene>
    <name evidence="1" type="ORF">MVEN_00484200</name>
</gene>
<evidence type="ECO:0000313" key="1">
    <source>
        <dbReference type="EMBL" id="KAF7366079.1"/>
    </source>
</evidence>
<evidence type="ECO:0000313" key="2">
    <source>
        <dbReference type="Proteomes" id="UP000620124"/>
    </source>
</evidence>
<dbReference type="EMBL" id="JACAZI010000003">
    <property type="protein sequence ID" value="KAF7366079.1"/>
    <property type="molecule type" value="Genomic_DNA"/>
</dbReference>
<name>A0A8H6YWN7_9AGAR</name>
<reference evidence="1" key="1">
    <citation type="submission" date="2020-05" db="EMBL/GenBank/DDBJ databases">
        <title>Mycena genomes resolve the evolution of fungal bioluminescence.</title>
        <authorList>
            <person name="Tsai I.J."/>
        </authorList>
    </citation>
    <scope>NUCLEOTIDE SEQUENCE</scope>
    <source>
        <strain evidence="1">CCC161011</strain>
    </source>
</reference>
<organism evidence="1 2">
    <name type="scientific">Mycena venus</name>
    <dbReference type="NCBI Taxonomy" id="2733690"/>
    <lineage>
        <taxon>Eukaryota</taxon>
        <taxon>Fungi</taxon>
        <taxon>Dikarya</taxon>
        <taxon>Basidiomycota</taxon>
        <taxon>Agaricomycotina</taxon>
        <taxon>Agaricomycetes</taxon>
        <taxon>Agaricomycetidae</taxon>
        <taxon>Agaricales</taxon>
        <taxon>Marasmiineae</taxon>
        <taxon>Mycenaceae</taxon>
        <taxon>Mycena</taxon>
    </lineage>
</organism>
<dbReference type="OrthoDB" id="3541472at2759"/>
<protein>
    <submittedName>
        <fullName evidence="1">F-box domain-containing protein</fullName>
    </submittedName>
</protein>
<comment type="caution">
    <text evidence="1">The sequence shown here is derived from an EMBL/GenBank/DDBJ whole genome shotgun (WGS) entry which is preliminary data.</text>
</comment>
<keyword evidence="2" id="KW-1185">Reference proteome</keyword>